<keyword evidence="2" id="KW-1185">Reference proteome</keyword>
<dbReference type="OrthoDB" id="10669108at2759"/>
<comment type="caution">
    <text evidence="1">The sequence shown here is derived from an EMBL/GenBank/DDBJ whole genome shotgun (WGS) entry which is preliminary data.</text>
</comment>
<feature type="non-terminal residue" evidence="1">
    <location>
        <position position="1"/>
    </location>
</feature>
<dbReference type="EMBL" id="CAJDYZ010005352">
    <property type="protein sequence ID" value="CAD1472432.1"/>
    <property type="molecule type" value="Genomic_DNA"/>
</dbReference>
<sequence>WVRSSVSLEDSHTSMTLGALNSCHCPPAGPDRYTERNESEEAERGEVGHFRRGMFLPLPRRRGRLRCATNYALKGKLREPRPLSEWSPMVSIEQRVNWSTYICSLKVFECCKFGLAISFDCVIITKRAYALEIKICKINLSMIIFHTHAHMIKKLELIVINV</sequence>
<evidence type="ECO:0000313" key="1">
    <source>
        <dbReference type="EMBL" id="CAD1472432.1"/>
    </source>
</evidence>
<name>A0A6V7H0H8_9HYME</name>
<proteinExistence type="predicted"/>
<evidence type="ECO:0000313" key="2">
    <source>
        <dbReference type="Proteomes" id="UP000752696"/>
    </source>
</evidence>
<gene>
    <name evidence="1" type="ORF">MHI_LOCUS297965</name>
</gene>
<organism evidence="1 2">
    <name type="scientific">Heterotrigona itama</name>
    <dbReference type="NCBI Taxonomy" id="395501"/>
    <lineage>
        <taxon>Eukaryota</taxon>
        <taxon>Metazoa</taxon>
        <taxon>Ecdysozoa</taxon>
        <taxon>Arthropoda</taxon>
        <taxon>Hexapoda</taxon>
        <taxon>Insecta</taxon>
        <taxon>Pterygota</taxon>
        <taxon>Neoptera</taxon>
        <taxon>Endopterygota</taxon>
        <taxon>Hymenoptera</taxon>
        <taxon>Apocrita</taxon>
        <taxon>Aculeata</taxon>
        <taxon>Apoidea</taxon>
        <taxon>Anthophila</taxon>
        <taxon>Apidae</taxon>
        <taxon>Heterotrigona</taxon>
    </lineage>
</organism>
<accession>A0A6V7H0H8</accession>
<reference evidence="1" key="1">
    <citation type="submission" date="2020-07" db="EMBL/GenBank/DDBJ databases">
        <authorList>
            <person name="Nazaruddin N."/>
        </authorList>
    </citation>
    <scope>NUCLEOTIDE SEQUENCE</scope>
</reference>
<protein>
    <submittedName>
        <fullName evidence="1">Uncharacterized protein</fullName>
    </submittedName>
</protein>
<dbReference type="AlphaFoldDB" id="A0A6V7H0H8"/>
<dbReference type="Proteomes" id="UP000752696">
    <property type="component" value="Unassembled WGS sequence"/>
</dbReference>